<dbReference type="GO" id="GO:0005737">
    <property type="term" value="C:cytoplasm"/>
    <property type="evidence" value="ECO:0000318"/>
    <property type="project" value="GO_Central"/>
</dbReference>
<proteinExistence type="inferred from homology"/>
<sequence>YFPGSHSIRTKRQLMKYLKENRVITSLEVVRVMNIIDRALFVPDGSPPYVDCRLLNGFHSFMLAPRHHAQCLELLQNHLKPGMRALDIGSGSGYLTACFGVMVGPTGRAVGVEKIPELVDFSVQNIEKSEAAPLLRQGSLSIHLGDGTKGWAEFAPYDAIIVGWIVPEIYPALTEQLKPGGRLLVTVEDGPSVHQLVVDKESDGNIIVRSKTPVHRVRTRGSNISVAPLQ</sequence>
<dbReference type="InterPro" id="IPR029063">
    <property type="entry name" value="SAM-dependent_MTases_sf"/>
</dbReference>
<evidence type="ECO:0000256" key="1">
    <source>
        <dbReference type="ARBA" id="ARBA00005369"/>
    </source>
</evidence>
<dbReference type="SUPFAM" id="SSF53335">
    <property type="entry name" value="S-adenosyl-L-methionine-dependent methyltransferases"/>
    <property type="match status" value="1"/>
</dbReference>
<organism evidence="2 3">
    <name type="scientific">Erythranthe guttata</name>
    <name type="common">Yellow monkey flower</name>
    <name type="synonym">Mimulus guttatus</name>
    <dbReference type="NCBI Taxonomy" id="4155"/>
    <lineage>
        <taxon>Eukaryota</taxon>
        <taxon>Viridiplantae</taxon>
        <taxon>Streptophyta</taxon>
        <taxon>Embryophyta</taxon>
        <taxon>Tracheophyta</taxon>
        <taxon>Spermatophyta</taxon>
        <taxon>Magnoliopsida</taxon>
        <taxon>eudicotyledons</taxon>
        <taxon>Gunneridae</taxon>
        <taxon>Pentapetalae</taxon>
        <taxon>asterids</taxon>
        <taxon>lamiids</taxon>
        <taxon>Lamiales</taxon>
        <taxon>Phrymaceae</taxon>
        <taxon>Erythranthe</taxon>
    </lineage>
</organism>
<dbReference type="GO" id="GO:0004719">
    <property type="term" value="F:protein-L-isoaspartate (D-aspartate) O-methyltransferase activity"/>
    <property type="evidence" value="ECO:0000318"/>
    <property type="project" value="GO_Central"/>
</dbReference>
<gene>
    <name evidence="2" type="ORF">MIMGU_mgv1a018048mg</name>
</gene>
<dbReference type="EMBL" id="KI632211">
    <property type="protein sequence ID" value="EYU22220.1"/>
    <property type="molecule type" value="Genomic_DNA"/>
</dbReference>
<evidence type="ECO:0000313" key="2">
    <source>
        <dbReference type="EMBL" id="EYU22220.1"/>
    </source>
</evidence>
<dbReference type="PANTHER" id="PTHR11579:SF28">
    <property type="entry name" value="PROTEIN-L-ISOASPARTATE O-METHYLTRANSFERASE 1"/>
    <property type="match status" value="1"/>
</dbReference>
<dbReference type="CDD" id="cd02440">
    <property type="entry name" value="AdoMet_MTases"/>
    <property type="match status" value="1"/>
</dbReference>
<dbReference type="Gene3D" id="3.40.50.150">
    <property type="entry name" value="Vaccinia Virus protein VP39"/>
    <property type="match status" value="1"/>
</dbReference>
<name>A0A022Q6S0_ERYGU</name>
<dbReference type="STRING" id="4155.A0A022Q6S0"/>
<keyword evidence="3" id="KW-1185">Reference proteome</keyword>
<dbReference type="PANTHER" id="PTHR11579">
    <property type="entry name" value="PROTEIN-L-ISOASPARTATE O-METHYLTRANSFERASE"/>
    <property type="match status" value="1"/>
</dbReference>
<comment type="similarity">
    <text evidence="1">Belongs to the methyltransferase superfamily. L-isoaspartyl/D-aspartyl protein methyltransferase family.</text>
</comment>
<reference evidence="2 3" key="1">
    <citation type="journal article" date="2013" name="Proc. Natl. Acad. Sci. U.S.A.">
        <title>Fine-scale variation in meiotic recombination in Mimulus inferred from population shotgun sequencing.</title>
        <authorList>
            <person name="Hellsten U."/>
            <person name="Wright K.M."/>
            <person name="Jenkins J."/>
            <person name="Shu S."/>
            <person name="Yuan Y."/>
            <person name="Wessler S.R."/>
            <person name="Schmutz J."/>
            <person name="Willis J.H."/>
            <person name="Rokhsar D.S."/>
        </authorList>
    </citation>
    <scope>NUCLEOTIDE SEQUENCE [LARGE SCALE GENOMIC DNA]</scope>
    <source>
        <strain evidence="3">cv. DUN x IM62</strain>
    </source>
</reference>
<protein>
    <recommendedName>
        <fullName evidence="4">Protein-L-isoaspartate O-methyltransferase</fullName>
    </recommendedName>
</protein>
<dbReference type="Proteomes" id="UP000030748">
    <property type="component" value="Unassembled WGS sequence"/>
</dbReference>
<dbReference type="AlphaFoldDB" id="A0A022Q6S0"/>
<dbReference type="InterPro" id="IPR000682">
    <property type="entry name" value="PCMT"/>
</dbReference>
<accession>A0A022Q6S0</accession>
<evidence type="ECO:0000313" key="3">
    <source>
        <dbReference type="Proteomes" id="UP000030748"/>
    </source>
</evidence>
<dbReference type="PROSITE" id="PS01279">
    <property type="entry name" value="PCMT"/>
    <property type="match status" value="1"/>
</dbReference>
<feature type="non-terminal residue" evidence="2">
    <location>
        <position position="1"/>
    </location>
</feature>
<dbReference type="Pfam" id="PF01135">
    <property type="entry name" value="PCMT"/>
    <property type="match status" value="1"/>
</dbReference>
<evidence type="ECO:0008006" key="4">
    <source>
        <dbReference type="Google" id="ProtNLM"/>
    </source>
</evidence>
<dbReference type="eggNOG" id="KOG1661">
    <property type="taxonomic scope" value="Eukaryota"/>
</dbReference>